<reference evidence="1 2" key="1">
    <citation type="submission" date="2022-08" db="EMBL/GenBank/DDBJ databases">
        <title>Genome Sequence of the sulphate-reducing bacterium, Pseudodesulfovibrio sp. SYK.</title>
        <authorList>
            <person name="Kondo R."/>
            <person name="Kataoka T."/>
        </authorList>
    </citation>
    <scope>NUCLEOTIDE SEQUENCE [LARGE SCALE GENOMIC DNA]</scope>
    <source>
        <strain evidence="1 2">SYK</strain>
    </source>
</reference>
<keyword evidence="2" id="KW-1185">Reference proteome</keyword>
<proteinExistence type="predicted"/>
<name>A0ABM8B221_9BACT</name>
<gene>
    <name evidence="1" type="ORF">SYK_22110</name>
</gene>
<evidence type="ECO:0000313" key="2">
    <source>
        <dbReference type="Proteomes" id="UP001317742"/>
    </source>
</evidence>
<protein>
    <submittedName>
        <fullName evidence="1">Uncharacterized protein</fullName>
    </submittedName>
</protein>
<sequence>MEEVSQKDRNHAESLSLVETGLNLVHDLIEITIKPLTRRMVRQMGICDEEQTIAVDMVNRHDDTLDQ</sequence>
<dbReference type="EMBL" id="AP026709">
    <property type="protein sequence ID" value="BDQ37851.1"/>
    <property type="molecule type" value="Genomic_DNA"/>
</dbReference>
<dbReference type="Proteomes" id="UP001317742">
    <property type="component" value="Chromosome"/>
</dbReference>
<organism evidence="1 2">
    <name type="scientific">Pseudodesulfovibrio nedwellii</name>
    <dbReference type="NCBI Taxonomy" id="2973072"/>
    <lineage>
        <taxon>Bacteria</taxon>
        <taxon>Pseudomonadati</taxon>
        <taxon>Thermodesulfobacteriota</taxon>
        <taxon>Desulfovibrionia</taxon>
        <taxon>Desulfovibrionales</taxon>
        <taxon>Desulfovibrionaceae</taxon>
    </lineage>
</organism>
<accession>A0ABM8B221</accession>
<evidence type="ECO:0000313" key="1">
    <source>
        <dbReference type="EMBL" id="BDQ37851.1"/>
    </source>
</evidence>